<reference evidence="3" key="1">
    <citation type="journal article" date="2019" name="Int. J. Syst. Evol. Microbiol.">
        <title>The Global Catalogue of Microorganisms (GCM) 10K type strain sequencing project: providing services to taxonomists for standard genome sequencing and annotation.</title>
        <authorList>
            <consortium name="The Broad Institute Genomics Platform"/>
            <consortium name="The Broad Institute Genome Sequencing Center for Infectious Disease"/>
            <person name="Wu L."/>
            <person name="Ma J."/>
        </authorList>
    </citation>
    <scope>NUCLEOTIDE SEQUENCE [LARGE SCALE GENOMIC DNA]</scope>
    <source>
        <strain evidence="3">JCM 12662</strain>
    </source>
</reference>
<sequence length="184" mass="21086">MEVLTYYYPKKGLTQSLIAGGIALTMCIALMYVGITLGLEHYILGPATPIASLVVGSLGILYFGYLFIQLIYRAVTDKPILEITQEGVRDNSSLLSSHMVIPYENMRKVVIEHQLGRRIISIKLKDEKQLLQSASLLKKMILLFRRHILRIGWVDIEVHGQNREEYDKIVKSINQHRRRLKLIP</sequence>
<evidence type="ECO:0000313" key="3">
    <source>
        <dbReference type="Proteomes" id="UP001501166"/>
    </source>
</evidence>
<gene>
    <name evidence="2" type="ORF">GCM10008932_08890</name>
</gene>
<feature type="transmembrane region" description="Helical" evidence="1">
    <location>
        <begin position="12"/>
        <end position="35"/>
    </location>
</feature>
<dbReference type="NCBIfam" id="NF041635">
    <property type="entry name" value="STM3941_fam"/>
    <property type="match status" value="1"/>
</dbReference>
<dbReference type="EMBL" id="BAAACW010000055">
    <property type="protein sequence ID" value="GAA0358410.1"/>
    <property type="molecule type" value="Genomic_DNA"/>
</dbReference>
<protein>
    <recommendedName>
        <fullName evidence="4">DUF304 domain-containing protein</fullName>
    </recommendedName>
</protein>
<evidence type="ECO:0000256" key="1">
    <source>
        <dbReference type="SAM" id="Phobius"/>
    </source>
</evidence>
<evidence type="ECO:0000313" key="2">
    <source>
        <dbReference type="EMBL" id="GAA0358410.1"/>
    </source>
</evidence>
<evidence type="ECO:0008006" key="4">
    <source>
        <dbReference type="Google" id="ProtNLM"/>
    </source>
</evidence>
<dbReference type="Proteomes" id="UP001501166">
    <property type="component" value="Unassembled WGS sequence"/>
</dbReference>
<name>A0ABP3GZ89_9LACT</name>
<comment type="caution">
    <text evidence="2">The sequence shown here is derived from an EMBL/GenBank/DDBJ whole genome shotgun (WGS) entry which is preliminary data.</text>
</comment>
<keyword evidence="3" id="KW-1185">Reference proteome</keyword>
<organism evidence="2 3">
    <name type="scientific">Alkalibacterium iburiense</name>
    <dbReference type="NCBI Taxonomy" id="290589"/>
    <lineage>
        <taxon>Bacteria</taxon>
        <taxon>Bacillati</taxon>
        <taxon>Bacillota</taxon>
        <taxon>Bacilli</taxon>
        <taxon>Lactobacillales</taxon>
        <taxon>Carnobacteriaceae</taxon>
        <taxon>Alkalibacterium</taxon>
    </lineage>
</organism>
<proteinExistence type="predicted"/>
<dbReference type="RefSeq" id="WP_343754406.1">
    <property type="nucleotide sequence ID" value="NZ_BAAACW010000055.1"/>
</dbReference>
<keyword evidence="1" id="KW-0472">Membrane</keyword>
<keyword evidence="1" id="KW-0812">Transmembrane</keyword>
<accession>A0ABP3GZ89</accession>
<feature type="transmembrane region" description="Helical" evidence="1">
    <location>
        <begin position="47"/>
        <end position="68"/>
    </location>
</feature>
<dbReference type="InterPro" id="IPR048136">
    <property type="entry name" value="STM3941-like"/>
</dbReference>
<keyword evidence="1" id="KW-1133">Transmembrane helix</keyword>